<organism evidence="8">
    <name type="scientific">freshwater metagenome</name>
    <dbReference type="NCBI Taxonomy" id="449393"/>
    <lineage>
        <taxon>unclassified sequences</taxon>
        <taxon>metagenomes</taxon>
        <taxon>ecological metagenomes</taxon>
    </lineage>
</organism>
<proteinExistence type="inferred from homology"/>
<dbReference type="GO" id="GO:0003677">
    <property type="term" value="F:DNA binding"/>
    <property type="evidence" value="ECO:0007669"/>
    <property type="project" value="UniProtKB-KW"/>
</dbReference>
<dbReference type="Gene3D" id="1.10.1740.10">
    <property type="match status" value="1"/>
</dbReference>
<reference evidence="8" key="1">
    <citation type="submission" date="2020-05" db="EMBL/GenBank/DDBJ databases">
        <authorList>
            <person name="Chiriac C."/>
            <person name="Salcher M."/>
            <person name="Ghai R."/>
            <person name="Kavagutti S V."/>
        </authorList>
    </citation>
    <scope>NUCLEOTIDE SEQUENCE</scope>
</reference>
<dbReference type="InterPro" id="IPR013324">
    <property type="entry name" value="RNA_pol_sigma_r3/r4-like"/>
</dbReference>
<protein>
    <submittedName>
        <fullName evidence="8">Unannotated protein</fullName>
    </submittedName>
</protein>
<dbReference type="NCBIfam" id="TIGR02983">
    <property type="entry name" value="SigE-fam_strep"/>
    <property type="match status" value="1"/>
</dbReference>
<gene>
    <name evidence="8" type="ORF">UFOPK3662_01720</name>
</gene>
<dbReference type="InterPro" id="IPR036388">
    <property type="entry name" value="WH-like_DNA-bd_sf"/>
</dbReference>
<dbReference type="Pfam" id="PF08281">
    <property type="entry name" value="Sigma70_r4_2"/>
    <property type="match status" value="1"/>
</dbReference>
<dbReference type="EMBL" id="CAFBMW010000012">
    <property type="protein sequence ID" value="CAB4938621.1"/>
    <property type="molecule type" value="Genomic_DNA"/>
</dbReference>
<dbReference type="InterPro" id="IPR014325">
    <property type="entry name" value="RNA_pol_sigma-E_actinobac"/>
</dbReference>
<keyword evidence="4" id="KW-0238">DNA-binding</keyword>
<dbReference type="PANTHER" id="PTHR43133">
    <property type="entry name" value="RNA POLYMERASE ECF-TYPE SIGMA FACTO"/>
    <property type="match status" value="1"/>
</dbReference>
<evidence type="ECO:0000256" key="2">
    <source>
        <dbReference type="ARBA" id="ARBA00023015"/>
    </source>
</evidence>
<evidence type="ECO:0000313" key="8">
    <source>
        <dbReference type="EMBL" id="CAB4938621.1"/>
    </source>
</evidence>
<dbReference type="InterPro" id="IPR007627">
    <property type="entry name" value="RNA_pol_sigma70_r2"/>
</dbReference>
<feature type="domain" description="RNA polymerase sigma-70 region 2" evidence="6">
    <location>
        <begin position="19"/>
        <end position="81"/>
    </location>
</feature>
<feature type="domain" description="RNA polymerase sigma factor 70 region 4 type 2" evidence="7">
    <location>
        <begin position="109"/>
        <end position="160"/>
    </location>
</feature>
<dbReference type="Pfam" id="PF04542">
    <property type="entry name" value="Sigma70_r2"/>
    <property type="match status" value="1"/>
</dbReference>
<evidence type="ECO:0000256" key="3">
    <source>
        <dbReference type="ARBA" id="ARBA00023082"/>
    </source>
</evidence>
<dbReference type="Gene3D" id="1.10.10.10">
    <property type="entry name" value="Winged helix-like DNA-binding domain superfamily/Winged helix DNA-binding domain"/>
    <property type="match status" value="1"/>
</dbReference>
<keyword evidence="5" id="KW-0804">Transcription</keyword>
<sequence length="178" mass="19418">MEDSTHDAAFADFVHTAWPGLYRTAHLLLGDHGLAEDLTQTALAKTYTAWPRIREPEAAYSYARTTLVNTATSWFRRRSWRNEMPDEDVSNGANAHVSAHEVDPTDRPALMAALAALPPRQRAVVVLRYYDDLSVAETADTLGCSPGTVKSQTFAGLAALRRVLGEAVVPASRGASHE</sequence>
<dbReference type="InterPro" id="IPR013325">
    <property type="entry name" value="RNA_pol_sigma_r2"/>
</dbReference>
<dbReference type="AlphaFoldDB" id="A0A6J7J6W7"/>
<name>A0A6J7J6W7_9ZZZZ</name>
<evidence type="ECO:0000259" key="7">
    <source>
        <dbReference type="Pfam" id="PF08281"/>
    </source>
</evidence>
<dbReference type="SUPFAM" id="SSF88659">
    <property type="entry name" value="Sigma3 and sigma4 domains of RNA polymerase sigma factors"/>
    <property type="match status" value="1"/>
</dbReference>
<keyword evidence="2" id="KW-0805">Transcription regulation</keyword>
<dbReference type="GO" id="GO:0006352">
    <property type="term" value="P:DNA-templated transcription initiation"/>
    <property type="evidence" value="ECO:0007669"/>
    <property type="project" value="InterPro"/>
</dbReference>
<evidence type="ECO:0000259" key="6">
    <source>
        <dbReference type="Pfam" id="PF04542"/>
    </source>
</evidence>
<dbReference type="CDD" id="cd06171">
    <property type="entry name" value="Sigma70_r4"/>
    <property type="match status" value="1"/>
</dbReference>
<dbReference type="InterPro" id="IPR013249">
    <property type="entry name" value="RNA_pol_sigma70_r4_t2"/>
</dbReference>
<keyword evidence="3" id="KW-0731">Sigma factor</keyword>
<evidence type="ECO:0000256" key="1">
    <source>
        <dbReference type="ARBA" id="ARBA00010641"/>
    </source>
</evidence>
<dbReference type="PANTHER" id="PTHR43133:SF50">
    <property type="entry name" value="ECF RNA POLYMERASE SIGMA FACTOR SIGM"/>
    <property type="match status" value="1"/>
</dbReference>
<evidence type="ECO:0000256" key="5">
    <source>
        <dbReference type="ARBA" id="ARBA00023163"/>
    </source>
</evidence>
<dbReference type="SUPFAM" id="SSF88946">
    <property type="entry name" value="Sigma2 domain of RNA polymerase sigma factors"/>
    <property type="match status" value="1"/>
</dbReference>
<dbReference type="InterPro" id="IPR039425">
    <property type="entry name" value="RNA_pol_sigma-70-like"/>
</dbReference>
<dbReference type="NCBIfam" id="TIGR02937">
    <property type="entry name" value="sigma70-ECF"/>
    <property type="match status" value="1"/>
</dbReference>
<dbReference type="InterPro" id="IPR014284">
    <property type="entry name" value="RNA_pol_sigma-70_dom"/>
</dbReference>
<evidence type="ECO:0000256" key="4">
    <source>
        <dbReference type="ARBA" id="ARBA00023125"/>
    </source>
</evidence>
<accession>A0A6J7J6W7</accession>
<dbReference type="GO" id="GO:0016987">
    <property type="term" value="F:sigma factor activity"/>
    <property type="evidence" value="ECO:0007669"/>
    <property type="project" value="UniProtKB-KW"/>
</dbReference>
<comment type="similarity">
    <text evidence="1">Belongs to the sigma-70 factor family. ECF subfamily.</text>
</comment>